<protein>
    <submittedName>
        <fullName evidence="1">Uncharacterized protein</fullName>
    </submittedName>
</protein>
<dbReference type="EMBL" id="JAVDWN010000010">
    <property type="protein sequence ID" value="MDR7164871.1"/>
    <property type="molecule type" value="Genomic_DNA"/>
</dbReference>
<evidence type="ECO:0000313" key="1">
    <source>
        <dbReference type="EMBL" id="MDR7164871.1"/>
    </source>
</evidence>
<comment type="caution">
    <text evidence="1">The sequence shown here is derived from an EMBL/GenBank/DDBJ whole genome shotgun (WGS) entry which is preliminary data.</text>
</comment>
<proteinExistence type="predicted"/>
<dbReference type="RefSeq" id="WP_310114057.1">
    <property type="nucleotide sequence ID" value="NZ_JAVDTN010000017.1"/>
</dbReference>
<reference evidence="1" key="1">
    <citation type="submission" date="2023-07" db="EMBL/GenBank/DDBJ databases">
        <title>Sorghum-associated microbial communities from plants grown in Nebraska, USA.</title>
        <authorList>
            <person name="Schachtman D."/>
        </authorList>
    </citation>
    <scope>NUCLEOTIDE SEQUENCE</scope>
    <source>
        <strain evidence="1">BE261</strain>
    </source>
</reference>
<evidence type="ECO:0000313" key="2">
    <source>
        <dbReference type="Proteomes" id="UP001262032"/>
    </source>
</evidence>
<dbReference type="AlphaFoldDB" id="A0AAW8NCW1"/>
<dbReference type="Proteomes" id="UP001262032">
    <property type="component" value="Unassembled WGS sequence"/>
</dbReference>
<dbReference type="GeneID" id="97424178"/>
<sequence>MAFPDGVTLCEVVLPASAVWQGGASTITATLTPTRSVFHRKTGEQLVAITGSATGPSGPGLKLLVPHTQQSNYRDAKGNSIAGWEYELLATYRDTANVAQTLRKQLRIPTGTTSLNLLSAVDYEPANEFSGVLGGAAPQLAFDTDGTPYIV</sequence>
<accession>A0AAW8NCW1</accession>
<organism evidence="1 2">
    <name type="scientific">Pseudarthrobacter oxydans</name>
    <name type="common">Arthrobacter oxydans</name>
    <dbReference type="NCBI Taxonomy" id="1671"/>
    <lineage>
        <taxon>Bacteria</taxon>
        <taxon>Bacillati</taxon>
        <taxon>Actinomycetota</taxon>
        <taxon>Actinomycetes</taxon>
        <taxon>Micrococcales</taxon>
        <taxon>Micrococcaceae</taxon>
        <taxon>Pseudarthrobacter</taxon>
    </lineage>
</organism>
<gene>
    <name evidence="1" type="ORF">J2X12_002909</name>
</gene>
<name>A0AAW8NCW1_PSEOX</name>